<dbReference type="OrthoDB" id="9804686at2"/>
<name>A0A1L7I5P3_9FLAO</name>
<dbReference type="AlphaFoldDB" id="A0A1L7I5P3"/>
<dbReference type="Proteomes" id="UP000186230">
    <property type="component" value="Chromosome"/>
</dbReference>
<dbReference type="SUPFAM" id="SSF81853">
    <property type="entry name" value="Family 10 polysaccharide lyase"/>
    <property type="match status" value="1"/>
</dbReference>
<evidence type="ECO:0000313" key="1">
    <source>
        <dbReference type="EMBL" id="APU68906.1"/>
    </source>
</evidence>
<dbReference type="STRING" id="1229726.GRFL_2182"/>
<gene>
    <name evidence="1" type="ORF">GRFL_2182</name>
</gene>
<organism evidence="1 2">
    <name type="scientific">Christiangramia flava JLT2011</name>
    <dbReference type="NCBI Taxonomy" id="1229726"/>
    <lineage>
        <taxon>Bacteria</taxon>
        <taxon>Pseudomonadati</taxon>
        <taxon>Bacteroidota</taxon>
        <taxon>Flavobacteriia</taxon>
        <taxon>Flavobacteriales</taxon>
        <taxon>Flavobacteriaceae</taxon>
        <taxon>Christiangramia</taxon>
    </lineage>
</organism>
<dbReference type="NCBIfam" id="TIGR02474">
    <property type="entry name" value="pec_lyase"/>
    <property type="match status" value="1"/>
</dbReference>
<reference evidence="1 2" key="1">
    <citation type="submission" date="2016-07" db="EMBL/GenBank/DDBJ databases">
        <title>Multi-omics approach to identify versatile polysaccharide utilization systems of a marine flavobacterium Gramella flava.</title>
        <authorList>
            <person name="Tang K."/>
        </authorList>
    </citation>
    <scope>NUCLEOTIDE SEQUENCE [LARGE SCALE GENOMIC DNA]</scope>
    <source>
        <strain evidence="1 2">JLT2011</strain>
    </source>
</reference>
<evidence type="ECO:0000313" key="2">
    <source>
        <dbReference type="Proteomes" id="UP000186230"/>
    </source>
</evidence>
<proteinExistence type="predicted"/>
<accession>A0A1L7I5P3</accession>
<keyword evidence="1" id="KW-0456">Lyase</keyword>
<dbReference type="Gene3D" id="1.50.10.20">
    <property type="match status" value="1"/>
</dbReference>
<protein>
    <submittedName>
        <fullName evidence="1">Pectate lyase</fullName>
    </submittedName>
</protein>
<dbReference type="GO" id="GO:0016829">
    <property type="term" value="F:lyase activity"/>
    <property type="evidence" value="ECO:0007669"/>
    <property type="project" value="UniProtKB-KW"/>
</dbReference>
<dbReference type="Pfam" id="PF09492">
    <property type="entry name" value="Pec_lyase"/>
    <property type="match status" value="1"/>
</dbReference>
<dbReference type="EMBL" id="CP016359">
    <property type="protein sequence ID" value="APU68906.1"/>
    <property type="molecule type" value="Genomic_DNA"/>
</dbReference>
<dbReference type="InterPro" id="IPR012669">
    <property type="entry name" value="Pectate_lyase"/>
</dbReference>
<dbReference type="KEGG" id="gfl:GRFL_2182"/>
<dbReference type="RefSeq" id="WP_083644622.1">
    <property type="nucleotide sequence ID" value="NZ_AMRU01000006.1"/>
</dbReference>
<sequence>MKTIIFRLSLLLCVSLFSIQLSAQSYDKILGKVNMKKEAWFGEKEAREIADHILFYQNEDGGWPKNFDMAKEPDLERMAKLKIEGSHLLASTIDNGATHTQMWFLAKVFEATGEKRYKSAFLKGIDYLLEAQYENGGWPQFYPLRDGYYEHITLNDGAMIGVMKLLRSIANAEEPVDFVDKKRMGKARRAVEKGVDVLLKMQVPVNGELTIWCAQHDEETLLPAKARAYELISLSGQESVGVIEFLMDIENPGDKVQRAIRSAVKWYEENKIMGEKVVWIDDPSYSEGKDRIIVKDPNGGPLWGRFNDIETGKPMFVGRDGIIKSHLDEIEQERRVGYNYIDSYAQYLLEVEYPKWEAKY</sequence>
<keyword evidence="2" id="KW-1185">Reference proteome</keyword>